<reference evidence="2 3" key="1">
    <citation type="submission" date="2018-10" db="EMBL/GenBank/DDBJ databases">
        <title>Paraburkholderia sp. 7MK8-2, isolated from soil.</title>
        <authorList>
            <person name="Gao Z.-H."/>
            <person name="Qiu L.-H."/>
        </authorList>
    </citation>
    <scope>NUCLEOTIDE SEQUENCE [LARGE SCALE GENOMIC DNA]</scope>
    <source>
        <strain evidence="2 3">7MK8-2</strain>
    </source>
</reference>
<accession>A0A494X5Y4</accession>
<keyword evidence="3" id="KW-1185">Reference proteome</keyword>
<keyword evidence="1" id="KW-1133">Transmembrane helix</keyword>
<evidence type="ECO:0008006" key="4">
    <source>
        <dbReference type="Google" id="ProtNLM"/>
    </source>
</evidence>
<dbReference type="AlphaFoldDB" id="A0A494X5Y4"/>
<keyword evidence="1" id="KW-0812">Transmembrane</keyword>
<protein>
    <recommendedName>
        <fullName evidence="4">DUF1190 domain-containing protein</fullName>
    </recommendedName>
</protein>
<name>A0A494X5Y4_9BURK</name>
<proteinExistence type="predicted"/>
<keyword evidence="1" id="KW-0472">Membrane</keyword>
<feature type="transmembrane region" description="Helical" evidence="1">
    <location>
        <begin position="15"/>
        <end position="33"/>
    </location>
</feature>
<dbReference type="SUPFAM" id="SSF143631">
    <property type="entry name" value="ApbE-like"/>
    <property type="match status" value="1"/>
</dbReference>
<organism evidence="2 3">
    <name type="scientific">Trinickia fusca</name>
    <dbReference type="NCBI Taxonomy" id="2419777"/>
    <lineage>
        <taxon>Bacteria</taxon>
        <taxon>Pseudomonadati</taxon>
        <taxon>Pseudomonadota</taxon>
        <taxon>Betaproteobacteria</taxon>
        <taxon>Burkholderiales</taxon>
        <taxon>Burkholderiaceae</taxon>
        <taxon>Trinickia</taxon>
    </lineage>
</organism>
<evidence type="ECO:0000256" key="1">
    <source>
        <dbReference type="SAM" id="Phobius"/>
    </source>
</evidence>
<dbReference type="InterPro" id="IPR003374">
    <property type="entry name" value="ApbE-like_sf"/>
</dbReference>
<gene>
    <name evidence="2" type="ORF">D7S89_26395</name>
</gene>
<dbReference type="EMBL" id="RBZV01000022">
    <property type="protein sequence ID" value="RKP43399.1"/>
    <property type="molecule type" value="Genomic_DNA"/>
</dbReference>
<evidence type="ECO:0000313" key="2">
    <source>
        <dbReference type="EMBL" id="RKP43399.1"/>
    </source>
</evidence>
<sequence length="177" mass="18490">MTTHHKKKRNLTKPLLYLIGFSGLAAGTMIWLSPHDEVVDIERTGYASREACLQDWNEPEDCEFVNADDTAVAASAASGGSDLDITSSRTVATSGWYGPYYTRDGVVYHASGLHTTGVPFQHGMVSTLAVRESALSAGATAFHATPRSVSVSEGHAISRGGFMSSRGGGSGHGSGGG</sequence>
<dbReference type="Proteomes" id="UP000280434">
    <property type="component" value="Unassembled WGS sequence"/>
</dbReference>
<comment type="caution">
    <text evidence="2">The sequence shown here is derived from an EMBL/GenBank/DDBJ whole genome shotgun (WGS) entry which is preliminary data.</text>
</comment>
<evidence type="ECO:0000313" key="3">
    <source>
        <dbReference type="Proteomes" id="UP000280434"/>
    </source>
</evidence>